<dbReference type="AlphaFoldDB" id="A0AA42JWQ1"/>
<gene>
    <name evidence="2" type="ORF">P7V44_00285</name>
    <name evidence="3" type="ORF">Q5E86_03460</name>
</gene>
<reference evidence="2" key="1">
    <citation type="submission" date="2023-03" db="EMBL/GenBank/DDBJ databases">
        <title>a new species belonging to Providencia genus.</title>
        <authorList>
            <person name="Yang W."/>
            <person name="Hu F."/>
            <person name="Shen S."/>
            <person name="Ding L."/>
            <person name="Yin D."/>
        </authorList>
    </citation>
    <scope>NUCLEOTIDE SEQUENCE</scope>
    <source>
        <strain evidence="2">CRE-3FA-0001</strain>
    </source>
</reference>
<reference evidence="3" key="3">
    <citation type="journal article" date="2024" name="Int. J. Antimicrob. Agents">
        <title>Identification of a novel Providencia species showing multi-drug-resistant in three patients with hospital-acquired infection.</title>
        <authorList>
            <person name="Yang W."/>
            <person name="Chen J."/>
            <person name="Yang F."/>
            <person name="Ji P."/>
            <person name="Shen S."/>
            <person name="Yin D."/>
            <person name="Hu F."/>
        </authorList>
    </citation>
    <scope>NUCLEOTIDE SEQUENCE</scope>
    <source>
        <strain evidence="3">CRE-138-0111</strain>
    </source>
</reference>
<protein>
    <submittedName>
        <fullName evidence="2">Uncharacterized protein</fullName>
    </submittedName>
</protein>
<dbReference type="EMBL" id="JAUQTG010000001">
    <property type="protein sequence ID" value="MDO7855448.1"/>
    <property type="molecule type" value="Genomic_DNA"/>
</dbReference>
<keyword evidence="1" id="KW-0732">Signal</keyword>
<sequence length="117" mass="13134">MTKKIIPIICALNVIFLSIAPSIAEEYCEPTMKRNLIKDKGKNICFSIRPLPICTPPATAVSYVKTTVQFNCVTKGEHLVLSESEQLNKIITRLENKDVDYSEDIAIPRYCTCPSKL</sequence>
<feature type="chain" id="PRO_5041208419" evidence="1">
    <location>
        <begin position="25"/>
        <end position="117"/>
    </location>
</feature>
<dbReference type="EMBL" id="JARRYG010000001">
    <property type="protein sequence ID" value="MDG4694671.1"/>
    <property type="molecule type" value="Genomic_DNA"/>
</dbReference>
<evidence type="ECO:0000256" key="1">
    <source>
        <dbReference type="SAM" id="SignalP"/>
    </source>
</evidence>
<organism evidence="2 4">
    <name type="scientific">Providencia huashanensis</name>
    <dbReference type="NCBI Taxonomy" id="3037798"/>
    <lineage>
        <taxon>Bacteria</taxon>
        <taxon>Pseudomonadati</taxon>
        <taxon>Pseudomonadota</taxon>
        <taxon>Gammaproteobacteria</taxon>
        <taxon>Enterobacterales</taxon>
        <taxon>Morganellaceae</taxon>
        <taxon>Providencia</taxon>
    </lineage>
</organism>
<dbReference type="RefSeq" id="WP_048607296.1">
    <property type="nucleotide sequence ID" value="NZ_JARRYG010000001.1"/>
</dbReference>
<feature type="signal peptide" evidence="1">
    <location>
        <begin position="1"/>
        <end position="24"/>
    </location>
</feature>
<accession>A0AA42JWQ1</accession>
<evidence type="ECO:0000313" key="2">
    <source>
        <dbReference type="EMBL" id="MDG4694671.1"/>
    </source>
</evidence>
<reference evidence="3" key="2">
    <citation type="submission" date="2023-07" db="EMBL/GenBank/DDBJ databases">
        <authorList>
            <person name="Yang W."/>
            <person name="Chen J."/>
            <person name="Ji P."/>
            <person name="Hu F."/>
        </authorList>
    </citation>
    <scope>NUCLEOTIDE SEQUENCE</scope>
    <source>
        <strain evidence="3">CRE-138-0111</strain>
    </source>
</reference>
<evidence type="ECO:0000313" key="5">
    <source>
        <dbReference type="Proteomes" id="UP001176478"/>
    </source>
</evidence>
<name>A0AA42JWQ1_9GAMM</name>
<keyword evidence="5" id="KW-1185">Reference proteome</keyword>
<dbReference type="Proteomes" id="UP001176478">
    <property type="component" value="Unassembled WGS sequence"/>
</dbReference>
<proteinExistence type="predicted"/>
<evidence type="ECO:0000313" key="3">
    <source>
        <dbReference type="EMBL" id="MDO7855448.1"/>
    </source>
</evidence>
<evidence type="ECO:0000313" key="4">
    <source>
        <dbReference type="Proteomes" id="UP001156701"/>
    </source>
</evidence>
<comment type="caution">
    <text evidence="2">The sequence shown here is derived from an EMBL/GenBank/DDBJ whole genome shotgun (WGS) entry which is preliminary data.</text>
</comment>
<dbReference type="Proteomes" id="UP001156701">
    <property type="component" value="Unassembled WGS sequence"/>
</dbReference>